<accession>A0AAN8BPR1</accession>
<evidence type="ECO:0000313" key="2">
    <source>
        <dbReference type="Proteomes" id="UP001335648"/>
    </source>
</evidence>
<name>A0AAN8BPR1_9TELE</name>
<keyword evidence="2" id="KW-1185">Reference proteome</keyword>
<reference evidence="1 2" key="1">
    <citation type="journal article" date="2023" name="Mol. Biol. Evol.">
        <title>Genomics of Secondarily Temperate Adaptation in the Only Non-Antarctic Icefish.</title>
        <authorList>
            <person name="Rivera-Colon A.G."/>
            <person name="Rayamajhi N."/>
            <person name="Minhas B.F."/>
            <person name="Madrigal G."/>
            <person name="Bilyk K.T."/>
            <person name="Yoon V."/>
            <person name="Hune M."/>
            <person name="Gregory S."/>
            <person name="Cheng C.H.C."/>
            <person name="Catchen J.M."/>
        </authorList>
    </citation>
    <scope>NUCLEOTIDE SEQUENCE [LARGE SCALE GENOMIC DNA]</scope>
    <source>
        <strain evidence="1">JC2023a</strain>
    </source>
</reference>
<dbReference type="Proteomes" id="UP001335648">
    <property type="component" value="Unassembled WGS sequence"/>
</dbReference>
<gene>
    <name evidence="1" type="ORF">CesoFtcFv8_014813</name>
</gene>
<protein>
    <submittedName>
        <fullName evidence="1">Uncharacterized protein</fullName>
    </submittedName>
</protein>
<evidence type="ECO:0000313" key="1">
    <source>
        <dbReference type="EMBL" id="KAK5888753.1"/>
    </source>
</evidence>
<organism evidence="1 2">
    <name type="scientific">Champsocephalus esox</name>
    <name type="common">pike icefish</name>
    <dbReference type="NCBI Taxonomy" id="159716"/>
    <lineage>
        <taxon>Eukaryota</taxon>
        <taxon>Metazoa</taxon>
        <taxon>Chordata</taxon>
        <taxon>Craniata</taxon>
        <taxon>Vertebrata</taxon>
        <taxon>Euteleostomi</taxon>
        <taxon>Actinopterygii</taxon>
        <taxon>Neopterygii</taxon>
        <taxon>Teleostei</taxon>
        <taxon>Neoteleostei</taxon>
        <taxon>Acanthomorphata</taxon>
        <taxon>Eupercaria</taxon>
        <taxon>Perciformes</taxon>
        <taxon>Notothenioidei</taxon>
        <taxon>Channichthyidae</taxon>
        <taxon>Champsocephalus</taxon>
    </lineage>
</organism>
<sequence length="69" mass="7889">MVSVSEIQQDYKGAMLWCVCLPDSPRGSYGLVLLGREALEKTHHVVMLRPRLEAAIRPRLLLYKWSGLH</sequence>
<dbReference type="AlphaFoldDB" id="A0AAN8BPR1"/>
<proteinExistence type="predicted"/>
<dbReference type="EMBL" id="JAULUE010002057">
    <property type="protein sequence ID" value="KAK5888753.1"/>
    <property type="molecule type" value="Genomic_DNA"/>
</dbReference>
<comment type="caution">
    <text evidence="1">The sequence shown here is derived from an EMBL/GenBank/DDBJ whole genome shotgun (WGS) entry which is preliminary data.</text>
</comment>